<dbReference type="RefSeq" id="WP_148143883.1">
    <property type="nucleotide sequence ID" value="NZ_JACIGW010000002.1"/>
</dbReference>
<evidence type="ECO:0000313" key="2">
    <source>
        <dbReference type="EMBL" id="MBB4411433.1"/>
    </source>
</evidence>
<dbReference type="Proteomes" id="UP000524535">
    <property type="component" value="Unassembled WGS sequence"/>
</dbReference>
<dbReference type="EMBL" id="JACIGY010000002">
    <property type="protein sequence ID" value="MBB4411433.1"/>
    <property type="molecule type" value="Genomic_DNA"/>
</dbReference>
<accession>A0A7W4SKU2</accession>
<comment type="caution">
    <text evidence="1">The sequence shown here is derived from an EMBL/GenBank/DDBJ whole genome shotgun (WGS) entry which is preliminary data.</text>
</comment>
<keyword evidence="5" id="KW-1185">Reference proteome</keyword>
<sequence length="104" mass="11416">MNSTTTAALTIELTPTQIRGLKLAKLGDLHPQDGNRWTHLGATETYAKSDRFKERPLKVKFATTATLEQLTGYGLLKGLDPDAEAGETPHGITMAGKMWLLKHK</sequence>
<proteinExistence type="predicted"/>
<name>A0A7W4SKU2_9HYPH</name>
<dbReference type="AlphaFoldDB" id="A0A7W4SKU2"/>
<evidence type="ECO:0000313" key="5">
    <source>
        <dbReference type="Proteomes" id="UP000524535"/>
    </source>
</evidence>
<dbReference type="Proteomes" id="UP000520770">
    <property type="component" value="Unassembled WGS sequence"/>
</dbReference>
<evidence type="ECO:0000313" key="1">
    <source>
        <dbReference type="EMBL" id="MBB4348196.1"/>
    </source>
</evidence>
<organism evidence="1 4">
    <name type="scientific">Aliirhizobium cellulosilyticum</name>
    <dbReference type="NCBI Taxonomy" id="393664"/>
    <lineage>
        <taxon>Bacteria</taxon>
        <taxon>Pseudomonadati</taxon>
        <taxon>Pseudomonadota</taxon>
        <taxon>Alphaproteobacteria</taxon>
        <taxon>Hyphomicrobiales</taxon>
        <taxon>Rhizobiaceae</taxon>
        <taxon>Aliirhizobium</taxon>
    </lineage>
</organism>
<dbReference type="EMBL" id="JACIGW010000002">
    <property type="protein sequence ID" value="MBB4348196.1"/>
    <property type="molecule type" value="Genomic_DNA"/>
</dbReference>
<evidence type="ECO:0000313" key="4">
    <source>
        <dbReference type="Proteomes" id="UP000520770"/>
    </source>
</evidence>
<protein>
    <submittedName>
        <fullName evidence="1">Uncharacterized protein</fullName>
    </submittedName>
</protein>
<evidence type="ECO:0000313" key="6">
    <source>
        <dbReference type="Proteomes" id="UP000576087"/>
    </source>
</evidence>
<evidence type="ECO:0000313" key="3">
    <source>
        <dbReference type="EMBL" id="MBB4446122.1"/>
    </source>
</evidence>
<dbReference type="EMBL" id="JACIHM010000002">
    <property type="protein sequence ID" value="MBB4446122.1"/>
    <property type="molecule type" value="Genomic_DNA"/>
</dbReference>
<gene>
    <name evidence="2" type="ORF">GGE31_001938</name>
    <name evidence="1" type="ORF">GGE33_001938</name>
    <name evidence="3" type="ORF">GGE35_001938</name>
</gene>
<dbReference type="Proteomes" id="UP000576087">
    <property type="component" value="Unassembled WGS sequence"/>
</dbReference>
<reference evidence="4 5" key="1">
    <citation type="submission" date="2020-08" db="EMBL/GenBank/DDBJ databases">
        <title>Genomic Encyclopedia of Type Strains, Phase IV (KMG-V): Genome sequencing to study the core and pangenomes of soil and plant-associated prokaryotes.</title>
        <authorList>
            <person name="Whitman W."/>
        </authorList>
    </citation>
    <scope>NUCLEOTIDE SEQUENCE [LARGE SCALE GENOMIC DNA]</scope>
    <source>
        <strain evidence="2 5">SEMIA 444</strain>
        <strain evidence="1 4">SEMIA 448</strain>
        <strain evidence="3 6">SEMIA 452</strain>
    </source>
</reference>